<sequence>MLKLSLCENPEIQLSKIQPKKNSDLGQSTVNSDLGQSTINSDLGRSTVNSDLGQSTVNSDLRRSTVNPDLGRSNSQLIFGMVNSALTGQFSFGKVNSAHEFQQTATRVINQITSGKPIISSELSELNTVSVALYHTNFRRHTDVSVVIRVYGIFHTLNCPQQPKPHVRCPRAKIATERRESTAMKEGLEDKVSSLQRELQLQRCDNHSSYPRGRRYDPRATPNHLGPSRGDTSLLQTIQGLQEENGAPAPFNDEWEEEPKEDPEEEGLEDIPVGDGEIVDE</sequence>
<gene>
    <name evidence="2" type="ORF">F511_42034</name>
</gene>
<dbReference type="EMBL" id="KQ991217">
    <property type="protein sequence ID" value="KZV52076.1"/>
    <property type="molecule type" value="Genomic_DNA"/>
</dbReference>
<feature type="region of interest" description="Disordered" evidence="1">
    <location>
        <begin position="176"/>
        <end position="195"/>
    </location>
</feature>
<feature type="region of interest" description="Disordered" evidence="1">
    <location>
        <begin position="18"/>
        <end position="66"/>
    </location>
</feature>
<reference evidence="2 3" key="1">
    <citation type="journal article" date="2015" name="Proc. Natl. Acad. Sci. U.S.A.">
        <title>The resurrection genome of Boea hygrometrica: A blueprint for survival of dehydration.</title>
        <authorList>
            <person name="Xiao L."/>
            <person name="Yang G."/>
            <person name="Zhang L."/>
            <person name="Yang X."/>
            <person name="Zhao S."/>
            <person name="Ji Z."/>
            <person name="Zhou Q."/>
            <person name="Hu M."/>
            <person name="Wang Y."/>
            <person name="Chen M."/>
            <person name="Xu Y."/>
            <person name="Jin H."/>
            <person name="Xiao X."/>
            <person name="Hu G."/>
            <person name="Bao F."/>
            <person name="Hu Y."/>
            <person name="Wan P."/>
            <person name="Li L."/>
            <person name="Deng X."/>
            <person name="Kuang T."/>
            <person name="Xiang C."/>
            <person name="Zhu J.K."/>
            <person name="Oliver M.J."/>
            <person name="He Y."/>
        </authorList>
    </citation>
    <scope>NUCLEOTIDE SEQUENCE [LARGE SCALE GENOMIC DNA]</scope>
    <source>
        <strain evidence="3">cv. XS01</strain>
    </source>
</reference>
<protein>
    <submittedName>
        <fullName evidence="2">Uncharacterized protein</fullName>
    </submittedName>
</protein>
<feature type="compositionally biased region" description="Polar residues" evidence="1">
    <location>
        <begin position="24"/>
        <end position="66"/>
    </location>
</feature>
<dbReference type="OrthoDB" id="2121828at2759"/>
<evidence type="ECO:0000313" key="3">
    <source>
        <dbReference type="Proteomes" id="UP000250235"/>
    </source>
</evidence>
<feature type="compositionally biased region" description="Acidic residues" evidence="1">
    <location>
        <begin position="253"/>
        <end position="269"/>
    </location>
</feature>
<feature type="region of interest" description="Disordered" evidence="1">
    <location>
        <begin position="201"/>
        <end position="281"/>
    </location>
</feature>
<feature type="compositionally biased region" description="Polar residues" evidence="1">
    <location>
        <begin position="230"/>
        <end position="242"/>
    </location>
</feature>
<proteinExistence type="predicted"/>
<keyword evidence="3" id="KW-1185">Reference proteome</keyword>
<evidence type="ECO:0000256" key="1">
    <source>
        <dbReference type="SAM" id="MobiDB-lite"/>
    </source>
</evidence>
<evidence type="ECO:0000313" key="2">
    <source>
        <dbReference type="EMBL" id="KZV52076.1"/>
    </source>
</evidence>
<organism evidence="2 3">
    <name type="scientific">Dorcoceras hygrometricum</name>
    <dbReference type="NCBI Taxonomy" id="472368"/>
    <lineage>
        <taxon>Eukaryota</taxon>
        <taxon>Viridiplantae</taxon>
        <taxon>Streptophyta</taxon>
        <taxon>Embryophyta</taxon>
        <taxon>Tracheophyta</taxon>
        <taxon>Spermatophyta</taxon>
        <taxon>Magnoliopsida</taxon>
        <taxon>eudicotyledons</taxon>
        <taxon>Gunneridae</taxon>
        <taxon>Pentapetalae</taxon>
        <taxon>asterids</taxon>
        <taxon>lamiids</taxon>
        <taxon>Lamiales</taxon>
        <taxon>Gesneriaceae</taxon>
        <taxon>Didymocarpoideae</taxon>
        <taxon>Trichosporeae</taxon>
        <taxon>Loxocarpinae</taxon>
        <taxon>Dorcoceras</taxon>
    </lineage>
</organism>
<name>A0A2Z7D4K6_9LAMI</name>
<dbReference type="AlphaFoldDB" id="A0A2Z7D4K6"/>
<accession>A0A2Z7D4K6</accession>
<feature type="compositionally biased region" description="Basic and acidic residues" evidence="1">
    <location>
        <begin position="176"/>
        <end position="192"/>
    </location>
</feature>
<dbReference type="Proteomes" id="UP000250235">
    <property type="component" value="Unassembled WGS sequence"/>
</dbReference>